<feature type="transmembrane region" description="Helical" evidence="9">
    <location>
        <begin position="118"/>
        <end position="134"/>
    </location>
</feature>
<dbReference type="AlphaFoldDB" id="A0A1H6WDT1"/>
<dbReference type="InterPro" id="IPR003594">
    <property type="entry name" value="HATPase_dom"/>
</dbReference>
<dbReference type="GO" id="GO:0046983">
    <property type="term" value="F:protein dimerization activity"/>
    <property type="evidence" value="ECO:0007669"/>
    <property type="project" value="InterPro"/>
</dbReference>
<accession>A0A1H6WDT1</accession>
<evidence type="ECO:0000256" key="7">
    <source>
        <dbReference type="ARBA" id="ARBA00022840"/>
    </source>
</evidence>
<feature type="transmembrane region" description="Helical" evidence="9">
    <location>
        <begin position="96"/>
        <end position="112"/>
    </location>
</feature>
<keyword evidence="3" id="KW-0597">Phosphoprotein</keyword>
<keyword evidence="7" id="KW-0067">ATP-binding</keyword>
<dbReference type="GO" id="GO:0016020">
    <property type="term" value="C:membrane"/>
    <property type="evidence" value="ECO:0007669"/>
    <property type="project" value="InterPro"/>
</dbReference>
<dbReference type="Proteomes" id="UP000183315">
    <property type="component" value="Unassembled WGS sequence"/>
</dbReference>
<dbReference type="Gene3D" id="1.20.5.1930">
    <property type="match status" value="1"/>
</dbReference>
<dbReference type="InterPro" id="IPR011712">
    <property type="entry name" value="Sig_transdc_His_kin_sub3_dim/P"/>
</dbReference>
<name>A0A1H6WDT1_9MICO</name>
<dbReference type="EC" id="2.7.13.3" evidence="2"/>
<evidence type="ECO:0000256" key="5">
    <source>
        <dbReference type="ARBA" id="ARBA00022741"/>
    </source>
</evidence>
<feature type="transmembrane region" description="Helical" evidence="9">
    <location>
        <begin position="42"/>
        <end position="62"/>
    </location>
</feature>
<reference evidence="12" key="1">
    <citation type="submission" date="2016-10" db="EMBL/GenBank/DDBJ databases">
        <authorList>
            <person name="Varghese N."/>
        </authorList>
    </citation>
    <scope>NUCLEOTIDE SEQUENCE [LARGE SCALE GENOMIC DNA]</scope>
    <source>
        <strain evidence="12">DSM 24868</strain>
    </source>
</reference>
<dbReference type="SUPFAM" id="SSF55874">
    <property type="entry name" value="ATPase domain of HSP90 chaperone/DNA topoisomerase II/histidine kinase"/>
    <property type="match status" value="1"/>
</dbReference>
<sequence>MKITLAKRGAGSKGAPRIVRADDAAAGSAPYAGRMDVKPPRWGDVAIAAALLVLGLIGVDVSADYGVGARDPDAVGYALLVLQVAPLAWRQRYPRVVVWAVLIPWVVSVGLGYPDTPASLAIYLALYGVAAYTARRQALIHGGAVLALMLAWTTVGLLFTDYVPWTSLVAVALAVVVPMMIGFVDYRRKERLTELELSQERREQAQRVVAADAVRAERARIARELHDVVAHEITVMTLQAEGARRLARDSDPRVTQALETIAASGRTGLTEMQRMIGVLRATEQDAVDTAERDRATAALEPMPALATLPALTQQVEDAGLPVDLSISGTAHVPAGVELSAYRVVQEALTNAMKHAGPGAHATVTVERLPHQVVVRVEDDGRGVISDAARQGGGHGLRGMGERVHALGGSLEYGPRPGGGFRVRAVLPSGDDQVGQRPAQTAKGGR</sequence>
<dbReference type="eggNOG" id="COG4585">
    <property type="taxonomic scope" value="Bacteria"/>
</dbReference>
<comment type="catalytic activity">
    <reaction evidence="1">
        <text>ATP + protein L-histidine = ADP + protein N-phospho-L-histidine.</text>
        <dbReference type="EC" id="2.7.13.3"/>
    </reaction>
</comment>
<feature type="transmembrane region" description="Helical" evidence="9">
    <location>
        <begin position="139"/>
        <end position="159"/>
    </location>
</feature>
<dbReference type="STRING" id="1043493.SAMN05421637_0963"/>
<keyword evidence="9" id="KW-0472">Membrane</keyword>
<protein>
    <recommendedName>
        <fullName evidence="2">histidine kinase</fullName>
        <ecNumber evidence="2">2.7.13.3</ecNumber>
    </recommendedName>
</protein>
<dbReference type="InterPro" id="IPR005467">
    <property type="entry name" value="His_kinase_dom"/>
</dbReference>
<evidence type="ECO:0000256" key="4">
    <source>
        <dbReference type="ARBA" id="ARBA00022679"/>
    </source>
</evidence>
<feature type="domain" description="Histidine kinase" evidence="10">
    <location>
        <begin position="228"/>
        <end position="430"/>
    </location>
</feature>
<evidence type="ECO:0000256" key="3">
    <source>
        <dbReference type="ARBA" id="ARBA00022553"/>
    </source>
</evidence>
<dbReference type="Gene3D" id="3.30.565.10">
    <property type="entry name" value="Histidine kinase-like ATPase, C-terminal domain"/>
    <property type="match status" value="1"/>
</dbReference>
<dbReference type="InterPro" id="IPR036890">
    <property type="entry name" value="HATPase_C_sf"/>
</dbReference>
<keyword evidence="9" id="KW-0812">Transmembrane</keyword>
<keyword evidence="6 11" id="KW-0418">Kinase</keyword>
<keyword evidence="8" id="KW-0902">Two-component regulatory system</keyword>
<evidence type="ECO:0000256" key="6">
    <source>
        <dbReference type="ARBA" id="ARBA00022777"/>
    </source>
</evidence>
<keyword evidence="12" id="KW-1185">Reference proteome</keyword>
<dbReference type="GO" id="GO:0005524">
    <property type="term" value="F:ATP binding"/>
    <property type="evidence" value="ECO:0007669"/>
    <property type="project" value="UniProtKB-KW"/>
</dbReference>
<dbReference type="InterPro" id="IPR050482">
    <property type="entry name" value="Sensor_HK_TwoCompSys"/>
</dbReference>
<keyword evidence="4" id="KW-0808">Transferase</keyword>
<evidence type="ECO:0000256" key="9">
    <source>
        <dbReference type="SAM" id="Phobius"/>
    </source>
</evidence>
<dbReference type="PANTHER" id="PTHR24421">
    <property type="entry name" value="NITRATE/NITRITE SENSOR PROTEIN NARX-RELATED"/>
    <property type="match status" value="1"/>
</dbReference>
<gene>
    <name evidence="11" type="ORF">SAMN05421637_0963</name>
</gene>
<dbReference type="PANTHER" id="PTHR24421:SF10">
    <property type="entry name" value="NITRATE_NITRITE SENSOR PROTEIN NARQ"/>
    <property type="match status" value="1"/>
</dbReference>
<feature type="transmembrane region" description="Helical" evidence="9">
    <location>
        <begin position="74"/>
        <end position="89"/>
    </location>
</feature>
<dbReference type="CDD" id="cd16917">
    <property type="entry name" value="HATPase_UhpB-NarQ-NarX-like"/>
    <property type="match status" value="1"/>
</dbReference>
<dbReference type="GO" id="GO:0000155">
    <property type="term" value="F:phosphorelay sensor kinase activity"/>
    <property type="evidence" value="ECO:0007669"/>
    <property type="project" value="InterPro"/>
</dbReference>
<dbReference type="Pfam" id="PF07730">
    <property type="entry name" value="HisKA_3"/>
    <property type="match status" value="1"/>
</dbReference>
<keyword evidence="5" id="KW-0547">Nucleotide-binding</keyword>
<proteinExistence type="predicted"/>
<keyword evidence="9" id="KW-1133">Transmembrane helix</keyword>
<dbReference type="EMBL" id="FNZI01000002">
    <property type="protein sequence ID" value="SEJ15181.1"/>
    <property type="molecule type" value="Genomic_DNA"/>
</dbReference>
<evidence type="ECO:0000313" key="12">
    <source>
        <dbReference type="Proteomes" id="UP000183315"/>
    </source>
</evidence>
<dbReference type="InterPro" id="IPR055558">
    <property type="entry name" value="DUF7134"/>
</dbReference>
<evidence type="ECO:0000259" key="10">
    <source>
        <dbReference type="PROSITE" id="PS50109"/>
    </source>
</evidence>
<dbReference type="Pfam" id="PF02518">
    <property type="entry name" value="HATPase_c"/>
    <property type="match status" value="1"/>
</dbReference>
<feature type="transmembrane region" description="Helical" evidence="9">
    <location>
        <begin position="165"/>
        <end position="184"/>
    </location>
</feature>
<evidence type="ECO:0000313" key="11">
    <source>
        <dbReference type="EMBL" id="SEJ15181.1"/>
    </source>
</evidence>
<evidence type="ECO:0000256" key="1">
    <source>
        <dbReference type="ARBA" id="ARBA00000085"/>
    </source>
</evidence>
<dbReference type="SMART" id="SM00387">
    <property type="entry name" value="HATPase_c"/>
    <property type="match status" value="1"/>
</dbReference>
<dbReference type="Pfam" id="PF23539">
    <property type="entry name" value="DUF7134"/>
    <property type="match status" value="1"/>
</dbReference>
<evidence type="ECO:0000256" key="2">
    <source>
        <dbReference type="ARBA" id="ARBA00012438"/>
    </source>
</evidence>
<organism evidence="11 12">
    <name type="scientific">Demequina mangrovi</name>
    <dbReference type="NCBI Taxonomy" id="1043493"/>
    <lineage>
        <taxon>Bacteria</taxon>
        <taxon>Bacillati</taxon>
        <taxon>Actinomycetota</taxon>
        <taxon>Actinomycetes</taxon>
        <taxon>Micrococcales</taxon>
        <taxon>Demequinaceae</taxon>
        <taxon>Demequina</taxon>
    </lineage>
</organism>
<evidence type="ECO:0000256" key="8">
    <source>
        <dbReference type="ARBA" id="ARBA00023012"/>
    </source>
</evidence>
<dbReference type="PROSITE" id="PS50109">
    <property type="entry name" value="HIS_KIN"/>
    <property type="match status" value="1"/>
</dbReference>